<dbReference type="CDD" id="cd00211">
    <property type="entry name" value="PTS_IIA_fru"/>
    <property type="match status" value="1"/>
</dbReference>
<evidence type="ECO:0000259" key="7">
    <source>
        <dbReference type="PROSITE" id="PS51350"/>
    </source>
</evidence>
<evidence type="ECO:0000256" key="1">
    <source>
        <dbReference type="ARBA" id="ARBA00007837"/>
    </source>
</evidence>
<feature type="coiled-coil region" evidence="5">
    <location>
        <begin position="159"/>
        <end position="186"/>
    </location>
</feature>
<dbReference type="InterPro" id="IPR002178">
    <property type="entry name" value="PTS_EIIA_type-2_dom"/>
</dbReference>
<dbReference type="Pfam" id="PF00391">
    <property type="entry name" value="PEP-utilizers"/>
    <property type="match status" value="1"/>
</dbReference>
<gene>
    <name evidence="8" type="ORF">CYR34_10280</name>
</gene>
<keyword evidence="5" id="KW-0175">Coiled coil</keyword>
<dbReference type="InterPro" id="IPR008279">
    <property type="entry name" value="PEP-util_enz_mobile_dom"/>
</dbReference>
<comment type="caution">
    <text evidence="8">The sequence shown here is derived from an EMBL/GenBank/DDBJ whole genome shotgun (WGS) entry which is preliminary data.</text>
</comment>
<dbReference type="SUPFAM" id="SSF55804">
    <property type="entry name" value="Phoshotransferase/anion transport protein"/>
    <property type="match status" value="1"/>
</dbReference>
<dbReference type="Pfam" id="PF05524">
    <property type="entry name" value="PEP-utilisers_N"/>
    <property type="match status" value="1"/>
</dbReference>
<dbReference type="EMBL" id="PJZK01000008">
    <property type="protein sequence ID" value="PLR50298.1"/>
    <property type="molecule type" value="Genomic_DNA"/>
</dbReference>
<evidence type="ECO:0000256" key="4">
    <source>
        <dbReference type="ARBA" id="ARBA00022679"/>
    </source>
</evidence>
<dbReference type="PRINTS" id="PR00107">
    <property type="entry name" value="PHOSPHOCPHPR"/>
</dbReference>
<dbReference type="InterPro" id="IPR036637">
    <property type="entry name" value="Phosphohistidine_dom_sf"/>
</dbReference>
<evidence type="ECO:0000259" key="6">
    <source>
        <dbReference type="PROSITE" id="PS51094"/>
    </source>
</evidence>
<dbReference type="InterPro" id="IPR036618">
    <property type="entry name" value="PtsI_HPr-bd_sf"/>
</dbReference>
<dbReference type="InterPro" id="IPR000032">
    <property type="entry name" value="HPr-like"/>
</dbReference>
<dbReference type="PROSITE" id="PS00370">
    <property type="entry name" value="PEP_ENZYMES_PHOS_SITE"/>
    <property type="match status" value="1"/>
</dbReference>
<dbReference type="OrthoDB" id="95460at2"/>
<sequence length="521" mass="56040">MLTLSFHYPLPHGLHARPAGALARCAARFTSSVTLVNGNNARQANAKSALALVGADVALGNACRLQIDGPDAQAAHQALSHFILHELAGCDTPPAAHAPGTDCALPVFLARTASPVLRGNGVSPGIALGVPVSFTPADLHRLAQREPATDHATQHQHLLAAWHRARAQLERDAAAAQGEAAQILDAHSQLLRDEAVEEALFSQQGAANALAALACALDALRLPFRQSDSDYLRQRELDMQDLGYRLAACLSRDPQLAVPALTQAAIVLCRGRMTPGQLLALRGPHLHGIVMETGAETSHTAILARAFSIPLLCVPPGAHPQMQQATRVLLDARNGVLVADPDAVAGRWFTLERDKPRPQWREETAAPRPLITPALVQLDDTLPDKYEVIKQLTDRLESDQRAASGVEAERAIWQREAVFSTALGFSVAIPHCQSPAILHNTLAVLRLKTPLPWGDGVDVRLVIMLALKAQAQTEHMRIFSTLARKLMHSDFREQLMNVPTPEALVAFLETELGYGDGAAQA</sequence>
<dbReference type="Gene3D" id="1.10.274.10">
    <property type="entry name" value="PtsI, HPr-binding domain"/>
    <property type="match status" value="1"/>
</dbReference>
<dbReference type="Gene3D" id="3.40.930.10">
    <property type="entry name" value="Mannitol-specific EII, Chain A"/>
    <property type="match status" value="1"/>
</dbReference>
<feature type="domain" description="PTS EIIA type-2" evidence="6">
    <location>
        <begin position="369"/>
        <end position="511"/>
    </location>
</feature>
<keyword evidence="3" id="KW-0762">Sugar transport</keyword>
<dbReference type="PROSITE" id="PS00213">
    <property type="entry name" value="LIPOCALIN"/>
    <property type="match status" value="1"/>
</dbReference>
<dbReference type="Gene3D" id="3.50.30.10">
    <property type="entry name" value="Phosphohistidine domain"/>
    <property type="match status" value="1"/>
</dbReference>
<dbReference type="InterPro" id="IPR022272">
    <property type="entry name" value="Lipocalin_CS"/>
</dbReference>
<accession>A0A2N5ENP4</accession>
<dbReference type="Pfam" id="PF00381">
    <property type="entry name" value="PTS-HPr"/>
    <property type="match status" value="1"/>
</dbReference>
<name>A0A2N5ENP4_9GAMM</name>
<evidence type="ECO:0000256" key="2">
    <source>
        <dbReference type="ARBA" id="ARBA00022553"/>
    </source>
</evidence>
<organism evidence="8 9">
    <name type="scientific">Chimaeribacter arupi</name>
    <dbReference type="NCBI Taxonomy" id="2060066"/>
    <lineage>
        <taxon>Bacteria</taxon>
        <taxon>Pseudomonadati</taxon>
        <taxon>Pseudomonadota</taxon>
        <taxon>Gammaproteobacteria</taxon>
        <taxon>Enterobacterales</taxon>
        <taxon>Yersiniaceae</taxon>
        <taxon>Chimaeribacter</taxon>
    </lineage>
</organism>
<dbReference type="SUPFAM" id="SSF52009">
    <property type="entry name" value="Phosphohistidine domain"/>
    <property type="match status" value="1"/>
</dbReference>
<dbReference type="GO" id="GO:0009401">
    <property type="term" value="P:phosphoenolpyruvate-dependent sugar phosphotransferase system"/>
    <property type="evidence" value="ECO:0007669"/>
    <property type="project" value="InterPro"/>
</dbReference>
<evidence type="ECO:0000256" key="3">
    <source>
        <dbReference type="ARBA" id="ARBA00022597"/>
    </source>
</evidence>
<dbReference type="SUPFAM" id="SSF47831">
    <property type="entry name" value="Enzyme I of the PEP:sugar phosphotransferase system HPr-binding (sub)domain"/>
    <property type="match status" value="1"/>
</dbReference>
<evidence type="ECO:0000313" key="8">
    <source>
        <dbReference type="EMBL" id="PLR50298.1"/>
    </source>
</evidence>
<dbReference type="InterPro" id="IPR016152">
    <property type="entry name" value="PTrfase/Anion_transptr"/>
</dbReference>
<dbReference type="CDD" id="cd00367">
    <property type="entry name" value="PTS-HPr_like"/>
    <property type="match status" value="1"/>
</dbReference>
<evidence type="ECO:0000256" key="5">
    <source>
        <dbReference type="SAM" id="Coils"/>
    </source>
</evidence>
<dbReference type="InterPro" id="IPR018274">
    <property type="entry name" value="PEP_util_AS"/>
</dbReference>
<dbReference type="NCBIfam" id="TIGR01003">
    <property type="entry name" value="PTS_HPr_family"/>
    <property type="match status" value="1"/>
</dbReference>
<proteinExistence type="inferred from homology"/>
<dbReference type="Proteomes" id="UP000234626">
    <property type="component" value="Unassembled WGS sequence"/>
</dbReference>
<evidence type="ECO:0000313" key="9">
    <source>
        <dbReference type="Proteomes" id="UP000234626"/>
    </source>
</evidence>
<dbReference type="GO" id="GO:0016772">
    <property type="term" value="F:transferase activity, transferring phosphorus-containing groups"/>
    <property type="evidence" value="ECO:0007669"/>
    <property type="project" value="InterPro"/>
</dbReference>
<dbReference type="Pfam" id="PF00359">
    <property type="entry name" value="PTS_EIIA_2"/>
    <property type="match status" value="1"/>
</dbReference>
<keyword evidence="2" id="KW-0597">Phosphoprotein</keyword>
<dbReference type="PROSITE" id="PS51350">
    <property type="entry name" value="PTS_HPR_DOM"/>
    <property type="match status" value="1"/>
</dbReference>
<dbReference type="InterPro" id="IPR008731">
    <property type="entry name" value="PTS_EIN"/>
</dbReference>
<dbReference type="PANTHER" id="PTHR46244">
    <property type="entry name" value="PHOSPHOENOLPYRUVATE-PROTEIN PHOSPHOTRANSFERASE"/>
    <property type="match status" value="1"/>
</dbReference>
<dbReference type="AlphaFoldDB" id="A0A2N5ENP4"/>
<keyword evidence="4" id="KW-0808">Transferase</keyword>
<dbReference type="PROSITE" id="PS51094">
    <property type="entry name" value="PTS_EIIA_TYPE_2"/>
    <property type="match status" value="1"/>
</dbReference>
<reference evidence="8 9" key="1">
    <citation type="submission" date="2017-12" db="EMBL/GenBank/DDBJ databases">
        <title>Characterization of six clinical isolates of Enterochimera gen. nov., a novel genus of the Yersiniaciae family and the three species Enterochimera arupensis sp. nov., Enterochimera coloradensis sp. nov, and Enterochimera californica sp. nov.</title>
        <authorList>
            <person name="Rossi A."/>
            <person name="Fisher M."/>
        </authorList>
    </citation>
    <scope>NUCLEOTIDE SEQUENCE [LARGE SCALE GENOMIC DNA]</scope>
    <source>
        <strain evidence="8 9">2016Iso1</strain>
    </source>
</reference>
<comment type="similarity">
    <text evidence="1">Belongs to the PEP-utilizing enzyme family.</text>
</comment>
<dbReference type="PANTHER" id="PTHR46244:SF4">
    <property type="entry name" value="MULTIPHOSPHORYL TRANSFER PROTEIN 1-RELATED"/>
    <property type="match status" value="1"/>
</dbReference>
<keyword evidence="9" id="KW-1185">Reference proteome</keyword>
<dbReference type="SUPFAM" id="SSF55594">
    <property type="entry name" value="HPr-like"/>
    <property type="match status" value="1"/>
</dbReference>
<keyword evidence="3" id="KW-0813">Transport</keyword>
<protein>
    <submittedName>
        <fullName evidence="8">PTS fructose transporter subunit IIA</fullName>
    </submittedName>
</protein>
<feature type="domain" description="HPr" evidence="7">
    <location>
        <begin position="1"/>
        <end position="91"/>
    </location>
</feature>
<dbReference type="InterPro" id="IPR050499">
    <property type="entry name" value="PEP-utilizing_PTS_enzyme"/>
</dbReference>
<dbReference type="Gene3D" id="3.30.1340.10">
    <property type="entry name" value="HPr-like"/>
    <property type="match status" value="1"/>
</dbReference>
<dbReference type="InterPro" id="IPR035895">
    <property type="entry name" value="HPr-like_sf"/>
</dbReference>